<feature type="compositionally biased region" description="Low complexity" evidence="8">
    <location>
        <begin position="234"/>
        <end position="243"/>
    </location>
</feature>
<dbReference type="AlphaFoldDB" id="A0A2C5Z6Y7"/>
<comment type="subcellular location">
    <subcellularLocation>
        <location evidence="1">Mitochondrion</location>
    </subcellularLocation>
</comment>
<dbReference type="InterPro" id="IPR010729">
    <property type="entry name" value="Ribosomal_uL29_mit"/>
</dbReference>
<dbReference type="PANTHER" id="PTHR21183">
    <property type="entry name" value="RIBOSOMAL PROTEIN L47, MITOCHONDRIAL-RELATED"/>
    <property type="match status" value="1"/>
</dbReference>
<evidence type="ECO:0000256" key="8">
    <source>
        <dbReference type="SAM" id="MobiDB-lite"/>
    </source>
</evidence>
<reference evidence="9 10" key="1">
    <citation type="submission" date="2017-06" db="EMBL/GenBank/DDBJ databases">
        <title>Ant-infecting Ophiocordyceps genomes reveal a high diversity of potential behavioral manipulation genes and a possible major role for enterotoxins.</title>
        <authorList>
            <person name="De Bekker C."/>
            <person name="Evans H.C."/>
            <person name="Brachmann A."/>
            <person name="Hughes D.P."/>
        </authorList>
    </citation>
    <scope>NUCLEOTIDE SEQUENCE [LARGE SCALE GENOMIC DNA]</scope>
    <source>
        <strain evidence="9 10">Map16</strain>
    </source>
</reference>
<dbReference type="Pfam" id="PF06984">
    <property type="entry name" value="MRP-L47"/>
    <property type="match status" value="1"/>
</dbReference>
<dbReference type="EMBL" id="NJES01000198">
    <property type="protein sequence ID" value="PHH75756.1"/>
    <property type="molecule type" value="Genomic_DNA"/>
</dbReference>
<evidence type="ECO:0000256" key="7">
    <source>
        <dbReference type="ARBA" id="ARBA00035399"/>
    </source>
</evidence>
<dbReference type="GO" id="GO:0005762">
    <property type="term" value="C:mitochondrial large ribosomal subunit"/>
    <property type="evidence" value="ECO:0007669"/>
    <property type="project" value="TreeGrafter"/>
</dbReference>
<dbReference type="GO" id="GO:0032543">
    <property type="term" value="P:mitochondrial translation"/>
    <property type="evidence" value="ECO:0007669"/>
    <property type="project" value="TreeGrafter"/>
</dbReference>
<evidence type="ECO:0000313" key="9">
    <source>
        <dbReference type="EMBL" id="PHH75756.1"/>
    </source>
</evidence>
<dbReference type="OrthoDB" id="270763at2759"/>
<gene>
    <name evidence="9" type="ORF">CDD80_2074</name>
</gene>
<keyword evidence="3" id="KW-0689">Ribosomal protein</keyword>
<keyword evidence="4" id="KW-0496">Mitochondrion</keyword>
<evidence type="ECO:0000313" key="10">
    <source>
        <dbReference type="Proteomes" id="UP000226431"/>
    </source>
</evidence>
<comment type="caution">
    <text evidence="9">The sequence shown here is derived from an EMBL/GenBank/DDBJ whole genome shotgun (WGS) entry which is preliminary data.</text>
</comment>
<evidence type="ECO:0000256" key="4">
    <source>
        <dbReference type="ARBA" id="ARBA00023128"/>
    </source>
</evidence>
<evidence type="ECO:0000256" key="1">
    <source>
        <dbReference type="ARBA" id="ARBA00004173"/>
    </source>
</evidence>
<proteinExistence type="inferred from homology"/>
<dbReference type="InterPro" id="IPR038340">
    <property type="entry name" value="MRP-L47_sf"/>
</dbReference>
<name>A0A2C5Z6Y7_9HYPO</name>
<organism evidence="9 10">
    <name type="scientific">Ophiocordyceps camponoti-rufipedis</name>
    <dbReference type="NCBI Taxonomy" id="2004952"/>
    <lineage>
        <taxon>Eukaryota</taxon>
        <taxon>Fungi</taxon>
        <taxon>Dikarya</taxon>
        <taxon>Ascomycota</taxon>
        <taxon>Pezizomycotina</taxon>
        <taxon>Sordariomycetes</taxon>
        <taxon>Hypocreomycetidae</taxon>
        <taxon>Hypocreales</taxon>
        <taxon>Ophiocordycipitaceae</taxon>
        <taxon>Ophiocordyceps</taxon>
    </lineage>
</organism>
<evidence type="ECO:0000256" key="3">
    <source>
        <dbReference type="ARBA" id="ARBA00022980"/>
    </source>
</evidence>
<dbReference type="PANTHER" id="PTHR21183:SF18">
    <property type="entry name" value="LARGE RIBOSOMAL SUBUNIT PROTEIN UL29M"/>
    <property type="match status" value="1"/>
</dbReference>
<sequence>MAARNAMGLPSLGCLPRMMATTRLSLPESSARTAAFSTTVRRCVRKNRDANKKRGVSAIYRSGPKEFLAASSIKLPKPSDHVPHVKMDKSHGLWGFFPEPGKLMWTPEEIEAHGRPWTVEELRRKSWEDLHALWWVCCKQRNMLATSRIELEKGEYGFGEEEIERRDKQIVKTMRCIKHALTQRYYTWEDAYEAAKRDPEIDLEAKDGNIYKPAVQEDSGAGWDALEPEEEKAAGAAKPGVAG</sequence>
<feature type="region of interest" description="Disordered" evidence="8">
    <location>
        <begin position="215"/>
        <end position="243"/>
    </location>
</feature>
<keyword evidence="10" id="KW-1185">Reference proteome</keyword>
<dbReference type="GO" id="GO:0003735">
    <property type="term" value="F:structural constituent of ribosome"/>
    <property type="evidence" value="ECO:0007669"/>
    <property type="project" value="InterPro"/>
</dbReference>
<evidence type="ECO:0000256" key="5">
    <source>
        <dbReference type="ARBA" id="ARBA00023274"/>
    </source>
</evidence>
<evidence type="ECO:0000256" key="6">
    <source>
        <dbReference type="ARBA" id="ARBA00035289"/>
    </source>
</evidence>
<accession>A0A2C5Z6Y7</accession>
<dbReference type="Gene3D" id="6.10.330.20">
    <property type="match status" value="1"/>
</dbReference>
<comment type="similarity">
    <text evidence="2">Belongs to the universal ribosomal protein uL29 family.</text>
</comment>
<protein>
    <recommendedName>
        <fullName evidence="6">Large ribosomal subunit protein uL29m</fullName>
    </recommendedName>
    <alternativeName>
        <fullName evidence="7">54S ribosomal protein L4, mitochondrial</fullName>
    </alternativeName>
</protein>
<keyword evidence="5" id="KW-0687">Ribonucleoprotein</keyword>
<evidence type="ECO:0000256" key="2">
    <source>
        <dbReference type="ARBA" id="ARBA00009254"/>
    </source>
</evidence>
<dbReference type="STRING" id="2004952.A0A2C5Z6Y7"/>
<dbReference type="Proteomes" id="UP000226431">
    <property type="component" value="Unassembled WGS sequence"/>
</dbReference>